<name>A0A2N4TY03_RALPI</name>
<dbReference type="PANTHER" id="PTHR30313">
    <property type="entry name" value="DNA PRIMASE"/>
    <property type="match status" value="1"/>
</dbReference>
<sequence>MAANEELQEALDTLDIEAWLDQEGIKYLVTRGARGLQLNVKECPVCGNSNYKVYLNADSGLGNCFHGDCEAKFNKWSFIKAVHSTLSSRQVIDHIKQVAKEQGWRPPRTVAVAVNMNTELVLPESVALPVKGRNLRYLDNRNINGTIAKYFSLRFSQRGVFRYKDAEGHSRVQDYANRIIIPIFDLKGDLVSFQGRDITGTADKKYLFPPGFASTGSVLYNGQNAIGAKRVVIGEGVFDVAATKIALDGDMALRDVVPIGSFGKHLSEGDENSQVARLVELKAKGLEQVTFLWDGEQRAIADAIKAALMLRKFGFVARVGILPPDKDPNEVPAEVVRQAFWRAEVITPASATKLMIQHKLKFAA</sequence>
<evidence type="ECO:0000313" key="2">
    <source>
        <dbReference type="EMBL" id="PLC44594.1"/>
    </source>
</evidence>
<dbReference type="GO" id="GO:0005737">
    <property type="term" value="C:cytoplasm"/>
    <property type="evidence" value="ECO:0007669"/>
    <property type="project" value="TreeGrafter"/>
</dbReference>
<dbReference type="Proteomes" id="UP000234456">
    <property type="component" value="Unassembled WGS sequence"/>
</dbReference>
<protein>
    <submittedName>
        <fullName evidence="2">DNA primase</fullName>
    </submittedName>
</protein>
<dbReference type="InterPro" id="IPR037068">
    <property type="entry name" value="DNA_primase_core_N_sf"/>
</dbReference>
<dbReference type="SUPFAM" id="SSF56731">
    <property type="entry name" value="DNA primase core"/>
    <property type="match status" value="1"/>
</dbReference>
<evidence type="ECO:0000313" key="3">
    <source>
        <dbReference type="Proteomes" id="UP000234456"/>
    </source>
</evidence>
<comment type="caution">
    <text evidence="2">The sequence shown here is derived from an EMBL/GenBank/DDBJ whole genome shotgun (WGS) entry which is preliminary data.</text>
</comment>
<dbReference type="PANTHER" id="PTHR30313:SF2">
    <property type="entry name" value="DNA PRIMASE"/>
    <property type="match status" value="1"/>
</dbReference>
<reference evidence="2 3" key="1">
    <citation type="submission" date="2017-12" db="EMBL/GenBank/DDBJ databases">
        <title>Draft genome sequence of Ralstonia pickettii 52.</title>
        <authorList>
            <person name="Zheng B."/>
        </authorList>
    </citation>
    <scope>NUCLEOTIDE SEQUENCE [LARGE SCALE GENOMIC DNA]</scope>
    <source>
        <strain evidence="2 3">52</strain>
    </source>
</reference>
<dbReference type="Pfam" id="PF08275">
    <property type="entry name" value="DNAG_N"/>
    <property type="match status" value="1"/>
</dbReference>
<accession>A0A2N4TY03</accession>
<dbReference type="Gene3D" id="3.40.1360.10">
    <property type="match status" value="1"/>
</dbReference>
<organism evidence="2 3">
    <name type="scientific">Ralstonia pickettii</name>
    <name type="common">Burkholderia pickettii</name>
    <dbReference type="NCBI Taxonomy" id="329"/>
    <lineage>
        <taxon>Bacteria</taxon>
        <taxon>Pseudomonadati</taxon>
        <taxon>Pseudomonadota</taxon>
        <taxon>Betaproteobacteria</taxon>
        <taxon>Burkholderiales</taxon>
        <taxon>Burkholderiaceae</taxon>
        <taxon>Ralstonia</taxon>
    </lineage>
</organism>
<dbReference type="AlphaFoldDB" id="A0A2N4TY03"/>
<dbReference type="InterPro" id="IPR050219">
    <property type="entry name" value="DnaG_primase"/>
</dbReference>
<dbReference type="Gene3D" id="3.90.980.10">
    <property type="entry name" value="DNA primase, catalytic core, N-terminal domain"/>
    <property type="match status" value="1"/>
</dbReference>
<feature type="domain" description="DNA primase DNAG catalytic core N-terminal" evidence="1">
    <location>
        <begin position="163"/>
        <end position="207"/>
    </location>
</feature>
<dbReference type="RefSeq" id="WP_102065004.1">
    <property type="nucleotide sequence ID" value="NZ_PKQE01000001.1"/>
</dbReference>
<evidence type="ECO:0000259" key="1">
    <source>
        <dbReference type="Pfam" id="PF08275"/>
    </source>
</evidence>
<gene>
    <name evidence="2" type="ORF">C0Q88_07905</name>
</gene>
<dbReference type="OrthoDB" id="8478304at2"/>
<proteinExistence type="predicted"/>
<dbReference type="EMBL" id="PKQE01000001">
    <property type="protein sequence ID" value="PLC44594.1"/>
    <property type="molecule type" value="Genomic_DNA"/>
</dbReference>
<dbReference type="InterPro" id="IPR013264">
    <property type="entry name" value="DNAG_N"/>
</dbReference>
<dbReference type="GO" id="GO:0006269">
    <property type="term" value="P:DNA replication, synthesis of primer"/>
    <property type="evidence" value="ECO:0007669"/>
    <property type="project" value="TreeGrafter"/>
</dbReference>